<evidence type="ECO:0000256" key="5">
    <source>
        <dbReference type="ARBA" id="ARBA00022747"/>
    </source>
</evidence>
<evidence type="ECO:0000256" key="3">
    <source>
        <dbReference type="ARBA" id="ARBA00022603"/>
    </source>
</evidence>
<dbReference type="GO" id="GO:0032259">
    <property type="term" value="P:methylation"/>
    <property type="evidence" value="ECO:0007669"/>
    <property type="project" value="UniProtKB-KW"/>
</dbReference>
<evidence type="ECO:0000313" key="9">
    <source>
        <dbReference type="Proteomes" id="UP001381174"/>
    </source>
</evidence>
<evidence type="ECO:0000256" key="1">
    <source>
        <dbReference type="ARBA" id="ARBA00006594"/>
    </source>
</evidence>
<protein>
    <recommendedName>
        <fullName evidence="2">site-specific DNA-methyltransferase (adenine-specific)</fullName>
        <ecNumber evidence="2">2.1.1.72</ecNumber>
    </recommendedName>
</protein>
<feature type="domain" description="DNA methylase adenine-specific" evidence="7">
    <location>
        <begin position="294"/>
        <end position="539"/>
    </location>
</feature>
<dbReference type="RefSeq" id="WP_336806210.1">
    <property type="nucleotide sequence ID" value="NZ_JBBBNY010000001.1"/>
</dbReference>
<dbReference type="InterPro" id="IPR029063">
    <property type="entry name" value="SAM-dependent_MTases_sf"/>
</dbReference>
<dbReference type="InterPro" id="IPR003356">
    <property type="entry name" value="DNA_methylase_A-5"/>
</dbReference>
<comment type="similarity">
    <text evidence="1">Belongs to the N(4)/N(6)-methyltransferase family.</text>
</comment>
<dbReference type="Pfam" id="PF02384">
    <property type="entry name" value="N6_Mtase"/>
    <property type="match status" value="1"/>
</dbReference>
<keyword evidence="9" id="KW-1185">Reference proteome</keyword>
<proteinExistence type="inferred from homology"/>
<comment type="catalytic activity">
    <reaction evidence="6">
        <text>a 2'-deoxyadenosine in DNA + S-adenosyl-L-methionine = an N(6)-methyl-2'-deoxyadenosine in DNA + S-adenosyl-L-homocysteine + H(+)</text>
        <dbReference type="Rhea" id="RHEA:15197"/>
        <dbReference type="Rhea" id="RHEA-COMP:12418"/>
        <dbReference type="Rhea" id="RHEA-COMP:12419"/>
        <dbReference type="ChEBI" id="CHEBI:15378"/>
        <dbReference type="ChEBI" id="CHEBI:57856"/>
        <dbReference type="ChEBI" id="CHEBI:59789"/>
        <dbReference type="ChEBI" id="CHEBI:90615"/>
        <dbReference type="ChEBI" id="CHEBI:90616"/>
        <dbReference type="EC" id="2.1.1.72"/>
    </reaction>
</comment>
<reference evidence="8 9" key="1">
    <citation type="journal article" date="2014" name="Int. J. Syst. Evol. Microbiol.">
        <title>Fulvimonas yonginensis sp. nov., isolated from greenhouse soil, and emended description of the genus Fulvimonas.</title>
        <authorList>
            <person name="Ahn J.H."/>
            <person name="Kim S.J."/>
            <person name="Weon H.Y."/>
            <person name="Hong S.B."/>
            <person name="Seok S.J."/>
            <person name="Kwon S.W."/>
        </authorList>
    </citation>
    <scope>NUCLEOTIDE SEQUENCE [LARGE SCALE GENOMIC DNA]</scope>
    <source>
        <strain evidence="8 9">KACC 16952</strain>
    </source>
</reference>
<dbReference type="Proteomes" id="UP001381174">
    <property type="component" value="Unassembled WGS sequence"/>
</dbReference>
<dbReference type="EC" id="2.1.1.72" evidence="2"/>
<dbReference type="PANTHER" id="PTHR33841:SF1">
    <property type="entry name" value="DNA METHYLTRANSFERASE A"/>
    <property type="match status" value="1"/>
</dbReference>
<comment type="caution">
    <text evidence="8">The sequence shown here is derived from an EMBL/GenBank/DDBJ whole genome shotgun (WGS) entry which is preliminary data.</text>
</comment>
<evidence type="ECO:0000256" key="2">
    <source>
        <dbReference type="ARBA" id="ARBA00011900"/>
    </source>
</evidence>
<keyword evidence="3 8" id="KW-0489">Methyltransferase</keyword>
<gene>
    <name evidence="8" type="ORF">WAT24_02355</name>
</gene>
<dbReference type="PANTHER" id="PTHR33841">
    <property type="entry name" value="DNA METHYLTRANSFERASE YEEA-RELATED"/>
    <property type="match status" value="1"/>
</dbReference>
<keyword evidence="5" id="KW-0680">Restriction system</keyword>
<dbReference type="PROSITE" id="PS00092">
    <property type="entry name" value="N6_MTASE"/>
    <property type="match status" value="1"/>
</dbReference>
<sequence length="998" mass="110530">MVAKPAEIADRLGVPRDAYVDLRGTPTARHLRYMDLMAPARRPGADTQELPDGVIQVAGKAALYVLQAPAIAGSPPKEQLIQLIRTLACRADAAYLAVSSPASTSIYPIGFYRADELPAIDREILSDNAVGLRTLLNGNTEGSTQKRADQLWLDDLLFKLLTDAADGLRAAFPSELLSDGDVVSLIGRALFTRFLVDRNIVAGDDITALFPGIERPEELFATPAALIATFQWLDLTFNGDLLELGTKDYVDFMARLGSSVDLLCTVLSNVMSRAPGGQLSLDWNGLRFQHIPVDVLSQVYEHFAHRFMPETARQTSIHFTPRNIAELLVDGAFGAVPAEQRHCARVLDPAVGAGVFLVLAYRRLAAEYWLHHGKRPRRLALRRILTQQLCGLDINPTSIKMAALSLYLAALELDPQPQPLSDLRFERLFDGTLRCVDQAHLGTSEDAALGSLSSSLRKLGPFDIVLANPPWTRLPGRFKKLLDQVPWDADGASPVRAKSLVPNQWPDLAFLWRAQQWCKPSGVIGLLVHARLLFSEEAAAARTHWFERTRVTGILNGVFLRKDRRIWPSNTQPFCALVSINEPAGPEDSFYFLVPRHEPALARRREFRLDPRSAIPVPVAMAASVPHVFKTLARGSALDLELISRLGAEPRISMRQYFSQERLEIAQGFIAGTQNALDATSLRGLPVLEGTDKPLFTVKTRALSRIEHRYPALALQWPRNPSIYKGPHLLFREAPKQDIAHRGALWTDGDVAFSRSFYGVHIPEGRSAIGDYLYVLSYADLLMYWVLMTSSKFGVERDIFNKDDYGNFPVVPWTSLSTSIKRNVAELAVAIRGGKSPWCDINALVAKIYGLTVHDQALVADALRYESPFPKSQSLSVAEISRDDPRIPAFASSLRALLSEAEGGDVDVMPITLSKDDGLWQFLRVTSGASLVFDAEGIRDVLRRVGDPLMTSEIRLQLAEGDWLIGRLRHARYWSKSQAHLLALDVLQRGMCSGLASY</sequence>
<name>A0ABU8J8S0_9GAMM</name>
<evidence type="ECO:0000256" key="4">
    <source>
        <dbReference type="ARBA" id="ARBA00022679"/>
    </source>
</evidence>
<evidence type="ECO:0000259" key="7">
    <source>
        <dbReference type="Pfam" id="PF02384"/>
    </source>
</evidence>
<dbReference type="GO" id="GO:0008168">
    <property type="term" value="F:methyltransferase activity"/>
    <property type="evidence" value="ECO:0007669"/>
    <property type="project" value="UniProtKB-KW"/>
</dbReference>
<evidence type="ECO:0000256" key="6">
    <source>
        <dbReference type="ARBA" id="ARBA00047942"/>
    </source>
</evidence>
<dbReference type="PRINTS" id="PR00507">
    <property type="entry name" value="N12N6MTFRASE"/>
</dbReference>
<dbReference type="Gene3D" id="3.40.50.150">
    <property type="entry name" value="Vaccinia Virus protein VP39"/>
    <property type="match status" value="1"/>
</dbReference>
<dbReference type="EMBL" id="JBBBNY010000001">
    <property type="protein sequence ID" value="MEI7035596.1"/>
    <property type="molecule type" value="Genomic_DNA"/>
</dbReference>
<organism evidence="8 9">
    <name type="scientific">Fulvimonas yonginensis</name>
    <dbReference type="NCBI Taxonomy" id="1495200"/>
    <lineage>
        <taxon>Bacteria</taxon>
        <taxon>Pseudomonadati</taxon>
        <taxon>Pseudomonadota</taxon>
        <taxon>Gammaproteobacteria</taxon>
        <taxon>Lysobacterales</taxon>
        <taxon>Rhodanobacteraceae</taxon>
        <taxon>Fulvimonas</taxon>
    </lineage>
</organism>
<keyword evidence="4" id="KW-0808">Transferase</keyword>
<evidence type="ECO:0000313" key="8">
    <source>
        <dbReference type="EMBL" id="MEI7035596.1"/>
    </source>
</evidence>
<dbReference type="InterPro" id="IPR050953">
    <property type="entry name" value="N4_N6_ade-DNA_methylase"/>
</dbReference>
<accession>A0ABU8J8S0</accession>
<dbReference type="InterPro" id="IPR002052">
    <property type="entry name" value="DNA_methylase_N6_adenine_CS"/>
</dbReference>
<dbReference type="SUPFAM" id="SSF53335">
    <property type="entry name" value="S-adenosyl-L-methionine-dependent methyltransferases"/>
    <property type="match status" value="1"/>
</dbReference>